<keyword evidence="7" id="KW-0175">Coiled coil</keyword>
<keyword evidence="12" id="KW-1185">Reference proteome</keyword>
<feature type="region of interest" description="Disordered" evidence="10">
    <location>
        <begin position="349"/>
        <end position="368"/>
    </location>
</feature>
<dbReference type="Proteomes" id="UP001521222">
    <property type="component" value="Unassembled WGS sequence"/>
</dbReference>
<evidence type="ECO:0000256" key="8">
    <source>
        <dbReference type="ARBA" id="ARBA00023306"/>
    </source>
</evidence>
<reference evidence="11 12" key="1">
    <citation type="submission" date="2024-02" db="EMBL/GenBank/DDBJ databases">
        <title>De novo assembly and annotation of 12 fungi associated with fruit tree decline syndrome in Ontario, Canada.</title>
        <authorList>
            <person name="Sulman M."/>
            <person name="Ellouze W."/>
            <person name="Ilyukhin E."/>
        </authorList>
    </citation>
    <scope>NUCLEOTIDE SEQUENCE [LARGE SCALE GENOMIC DNA]</scope>
    <source>
        <strain evidence="11 12">M97-236</strain>
    </source>
</reference>
<evidence type="ECO:0000313" key="11">
    <source>
        <dbReference type="EMBL" id="KAL1594021.1"/>
    </source>
</evidence>
<gene>
    <name evidence="11" type="ORF">SLS59_009050</name>
</gene>
<evidence type="ECO:0000256" key="10">
    <source>
        <dbReference type="SAM" id="MobiDB-lite"/>
    </source>
</evidence>
<evidence type="ECO:0000256" key="6">
    <source>
        <dbReference type="ARBA" id="ARBA00022838"/>
    </source>
</evidence>
<dbReference type="PANTHER" id="PTHR14527:SF2">
    <property type="entry name" value="PROTEIN MIS12 HOMOLOG"/>
    <property type="match status" value="1"/>
</dbReference>
<comment type="similarity">
    <text evidence="2">Belongs to the mis12 family.</text>
</comment>
<keyword evidence="4" id="KW-0132">Cell division</keyword>
<proteinExistence type="inferred from homology"/>
<dbReference type="EMBL" id="JAKIXB020000038">
    <property type="protein sequence ID" value="KAL1594021.1"/>
    <property type="molecule type" value="Genomic_DNA"/>
</dbReference>
<keyword evidence="8" id="KW-0131">Cell cycle</keyword>
<name>A0ABR3QPD9_9PLEO</name>
<dbReference type="InterPro" id="IPR008685">
    <property type="entry name" value="Centromere_Mis12"/>
</dbReference>
<evidence type="ECO:0000256" key="9">
    <source>
        <dbReference type="ARBA" id="ARBA00023328"/>
    </source>
</evidence>
<evidence type="ECO:0000256" key="1">
    <source>
        <dbReference type="ARBA" id="ARBA00004629"/>
    </source>
</evidence>
<evidence type="ECO:0000256" key="2">
    <source>
        <dbReference type="ARBA" id="ARBA00008643"/>
    </source>
</evidence>
<evidence type="ECO:0008006" key="13">
    <source>
        <dbReference type="Google" id="ProtNLM"/>
    </source>
</evidence>
<evidence type="ECO:0000256" key="5">
    <source>
        <dbReference type="ARBA" id="ARBA00022776"/>
    </source>
</evidence>
<evidence type="ECO:0000256" key="3">
    <source>
        <dbReference type="ARBA" id="ARBA00022454"/>
    </source>
</evidence>
<sequence>MANTQQQENMLLTEHFSWPPISLIDDIINTVNEVLYRCTDTFETGISSAPPHLLGFADRYAAEKRAPEKNEEGEDVYPDAALEIEEGVLKLETLMENAVDKNFDKLEIWTLRNVLCLPRGEEELANWVRLGHYDGLQTPPKSEDGSEAQWTPEKLYTLRRKLAETQKLHAALLAEKHRNEAAIKQLKSLLQPSPADQTLKRESTSPRVTEPADGENGAAAFAFLTHTPAAQNLGVTALPQNTTNGSIAGAPNGATPLATHTSFTTSQLPYLRQLLDNLKPHLASTALPSNTRSSSESSETSRERKLYLESQSKRILEKRGVDTREGVEGAVEGGRVRAEEVRGLEGIVEALGRNNNTTQPEGEAMDTS</sequence>
<evidence type="ECO:0000313" key="12">
    <source>
        <dbReference type="Proteomes" id="UP001521222"/>
    </source>
</evidence>
<keyword evidence="5" id="KW-0498">Mitosis</keyword>
<evidence type="ECO:0000256" key="7">
    <source>
        <dbReference type="ARBA" id="ARBA00023054"/>
    </source>
</evidence>
<organism evidence="11 12">
    <name type="scientific">Nothophoma quercina</name>
    <dbReference type="NCBI Taxonomy" id="749835"/>
    <lineage>
        <taxon>Eukaryota</taxon>
        <taxon>Fungi</taxon>
        <taxon>Dikarya</taxon>
        <taxon>Ascomycota</taxon>
        <taxon>Pezizomycotina</taxon>
        <taxon>Dothideomycetes</taxon>
        <taxon>Pleosporomycetidae</taxon>
        <taxon>Pleosporales</taxon>
        <taxon>Pleosporineae</taxon>
        <taxon>Didymellaceae</taxon>
        <taxon>Nothophoma</taxon>
    </lineage>
</organism>
<comment type="caution">
    <text evidence="11">The sequence shown here is derived from an EMBL/GenBank/DDBJ whole genome shotgun (WGS) entry which is preliminary data.</text>
</comment>
<keyword evidence="6" id="KW-0995">Kinetochore</keyword>
<dbReference type="PANTHER" id="PTHR14527">
    <property type="entry name" value="PROTEIN MIS12 HOMOLOG"/>
    <property type="match status" value="1"/>
</dbReference>
<keyword evidence="3" id="KW-0158">Chromosome</keyword>
<dbReference type="Pfam" id="PF05859">
    <property type="entry name" value="Mis12"/>
    <property type="match status" value="1"/>
</dbReference>
<evidence type="ECO:0000256" key="4">
    <source>
        <dbReference type="ARBA" id="ARBA00022618"/>
    </source>
</evidence>
<keyword evidence="9" id="KW-0137">Centromere</keyword>
<feature type="region of interest" description="Disordered" evidence="10">
    <location>
        <begin position="282"/>
        <end position="308"/>
    </location>
</feature>
<comment type="subcellular location">
    <subcellularLocation>
        <location evidence="1">Chromosome</location>
        <location evidence="1">Centromere</location>
        <location evidence="1">Kinetochore</location>
    </subcellularLocation>
</comment>
<accession>A0ABR3QPD9</accession>
<feature type="compositionally biased region" description="Polar residues" evidence="10">
    <location>
        <begin position="353"/>
        <end position="368"/>
    </location>
</feature>
<feature type="compositionally biased region" description="Basic and acidic residues" evidence="10">
    <location>
        <begin position="299"/>
        <end position="308"/>
    </location>
</feature>
<protein>
    <recommendedName>
        <fullName evidence="13">Mis12 domain-containing protein</fullName>
    </recommendedName>
</protein>
<feature type="region of interest" description="Disordered" evidence="10">
    <location>
        <begin position="189"/>
        <end position="214"/>
    </location>
</feature>